<reference evidence="3" key="1">
    <citation type="submission" date="2021-01" db="EMBL/GenBank/DDBJ databases">
        <authorList>
            <person name="Corre E."/>
            <person name="Pelletier E."/>
            <person name="Niang G."/>
            <person name="Scheremetjew M."/>
            <person name="Finn R."/>
            <person name="Kale V."/>
            <person name="Holt S."/>
            <person name="Cochrane G."/>
            <person name="Meng A."/>
            <person name="Brown T."/>
            <person name="Cohen L."/>
        </authorList>
    </citation>
    <scope>NUCLEOTIDE SEQUENCE</scope>
    <source>
        <strain evidence="3">CCMP127</strain>
    </source>
</reference>
<proteinExistence type="predicted"/>
<keyword evidence="1" id="KW-0732">Signal</keyword>
<dbReference type="Gene3D" id="2.160.20.160">
    <property type="match status" value="1"/>
</dbReference>
<dbReference type="AlphaFoldDB" id="A0A7S3PCP7"/>
<sequence length="611" mass="65245">MLFKIALLSLLSTVVSGTPGHPGTPITTVVNPIPSDPFMNTLSNVRIVGDDDPNTITSDASRTIITGKGGDDIITVTGDENSIQGGGGDDLIRVEGNSNLVTGGNGNDDIYLNGDDSKINGQNGEDTLIIEGDDGEVNGGIDGDSLKIVGNYGRIVGGGGEDTIELCGDFGNVLGGSGNDDITVKGNFNNVTGAEGDDIIRAEGDNNILRGGDDMDEFIVDGTGNFISGGTGVNKVVLKSGNNTVNTRFNPVGPTTVVLAFANYGPGSTDYVTVENFRINDKISLAEICCADGVSGSLGIVTVVGSNDNKLAVDFGSGPQDIAYLDKADAEVLSDVLSQDEISECLGGEAMPDCTKDEYPISANCGGDPHFLLWRRDKRISFHGECDMVLLQDKDFDEGKGLFVHIRTTITDSYSYIEAVAIQVGDSTLEFYPDHMTLNGDKVVHDDLPVAFGSGLEFTLNCEPESKKHMILQLNDQAFISITSYSNFMRVSFTGTAEEYGNSVGLLGEFSTGNMLGRHGQLIENVMEYGFEWQVNEEDKVLFSEVREPQLPYEKCRMPTTSVQARRRLKKMDNSALAEEAQAACNGLNDFELCVSDILMTGDLGMAQAFM</sequence>
<dbReference type="PRINTS" id="PR00313">
    <property type="entry name" value="CABNDNGRPT"/>
</dbReference>
<accession>A0A7S3PCP7</accession>
<dbReference type="InterPro" id="IPR011049">
    <property type="entry name" value="Serralysin-like_metalloprot_C"/>
</dbReference>
<feature type="chain" id="PRO_5031354632" description="VWFD domain-containing protein" evidence="1">
    <location>
        <begin position="18"/>
        <end position="611"/>
    </location>
</feature>
<gene>
    <name evidence="3" type="ORF">ACOF00016_LOCUS15839</name>
</gene>
<dbReference type="SUPFAM" id="SSF51120">
    <property type="entry name" value="beta-Roll"/>
    <property type="match status" value="2"/>
</dbReference>
<feature type="domain" description="VWFD" evidence="2">
    <location>
        <begin position="361"/>
        <end position="545"/>
    </location>
</feature>
<evidence type="ECO:0000256" key="1">
    <source>
        <dbReference type="SAM" id="SignalP"/>
    </source>
</evidence>
<evidence type="ECO:0000313" key="3">
    <source>
        <dbReference type="EMBL" id="CAE0418976.1"/>
    </source>
</evidence>
<feature type="signal peptide" evidence="1">
    <location>
        <begin position="1"/>
        <end position="17"/>
    </location>
</feature>
<protein>
    <recommendedName>
        <fullName evidence="2">VWFD domain-containing protein</fullName>
    </recommendedName>
</protein>
<evidence type="ECO:0000259" key="2">
    <source>
        <dbReference type="PROSITE" id="PS51233"/>
    </source>
</evidence>
<organism evidence="3">
    <name type="scientific">Amphora coffeiformis</name>
    <dbReference type="NCBI Taxonomy" id="265554"/>
    <lineage>
        <taxon>Eukaryota</taxon>
        <taxon>Sar</taxon>
        <taxon>Stramenopiles</taxon>
        <taxon>Ochrophyta</taxon>
        <taxon>Bacillariophyta</taxon>
        <taxon>Bacillariophyceae</taxon>
        <taxon>Bacillariophycidae</taxon>
        <taxon>Thalassiophysales</taxon>
        <taxon>Catenulaceae</taxon>
        <taxon>Amphora</taxon>
    </lineage>
</organism>
<dbReference type="InterPro" id="IPR001846">
    <property type="entry name" value="VWF_type-D"/>
</dbReference>
<name>A0A7S3PCP7_9STRA</name>
<dbReference type="EMBL" id="HBIM01021173">
    <property type="protein sequence ID" value="CAE0418976.1"/>
    <property type="molecule type" value="Transcribed_RNA"/>
</dbReference>
<dbReference type="PROSITE" id="PS51233">
    <property type="entry name" value="VWFD"/>
    <property type="match status" value="1"/>
</dbReference>